<dbReference type="Proteomes" id="UP001607303">
    <property type="component" value="Unassembled WGS sequence"/>
</dbReference>
<evidence type="ECO:0000313" key="3">
    <source>
        <dbReference type="EMBL" id="KAL2747416.1"/>
    </source>
</evidence>
<keyword evidence="4" id="KW-1185">Reference proteome</keyword>
<feature type="signal peptide" evidence="2">
    <location>
        <begin position="1"/>
        <end position="20"/>
    </location>
</feature>
<keyword evidence="2" id="KW-0732">Signal</keyword>
<sequence length="299" mass="32705">TSCNIVTVTIGLFLPSVTTARDPEFVSEIGNITVPAGRNVKLACSVKDLGTFKALRYLHLLHCKYSREIIVHLMTTKLQRTINTVKENNMDTVNMIQVLELLLGKLTTELEQTDGRVQWVGKGGGGGGGGGWLRVVCSSSTKLWGRNKLDVVKFTTAKETNAKINNSITRGVPVRSTFSSELSVVNRSSVSVDRRVIGSDISGCYALRAAVGYNEVARFRELQSEGLEPTLEEETHSVLSLLRSTDSKTANTRLGAAKPQTRANTMAASGTTSTRCVKERYVNSPKKSKKVERSFSFEE</sequence>
<gene>
    <name evidence="3" type="ORF">V1477_004108</name>
</gene>
<dbReference type="AlphaFoldDB" id="A0ABD2CQM7"/>
<feature type="chain" id="PRO_5044769289" evidence="2">
    <location>
        <begin position="21"/>
        <end position="299"/>
    </location>
</feature>
<reference evidence="3 4" key="1">
    <citation type="journal article" date="2024" name="Ann. Entomol. Soc. Am.">
        <title>Genomic analyses of the southern and eastern yellowjacket wasps (Hymenoptera: Vespidae) reveal evolutionary signatures of social life.</title>
        <authorList>
            <person name="Catto M.A."/>
            <person name="Caine P.B."/>
            <person name="Orr S.E."/>
            <person name="Hunt B.G."/>
            <person name="Goodisman M.A.D."/>
        </authorList>
    </citation>
    <scope>NUCLEOTIDE SEQUENCE [LARGE SCALE GENOMIC DNA]</scope>
    <source>
        <strain evidence="3">232</strain>
        <tissue evidence="3">Head and thorax</tissue>
    </source>
</reference>
<protein>
    <submittedName>
        <fullName evidence="3">Lachesin-like isoform X2</fullName>
    </submittedName>
</protein>
<comment type="caution">
    <text evidence="3">The sequence shown here is derived from an EMBL/GenBank/DDBJ whole genome shotgun (WGS) entry which is preliminary data.</text>
</comment>
<feature type="non-terminal residue" evidence="3">
    <location>
        <position position="299"/>
    </location>
</feature>
<name>A0ABD2CQM7_VESMC</name>
<evidence type="ECO:0000256" key="1">
    <source>
        <dbReference type="SAM" id="MobiDB-lite"/>
    </source>
</evidence>
<evidence type="ECO:0000313" key="4">
    <source>
        <dbReference type="Proteomes" id="UP001607303"/>
    </source>
</evidence>
<feature type="non-terminal residue" evidence="3">
    <location>
        <position position="1"/>
    </location>
</feature>
<dbReference type="EMBL" id="JAYRBN010000035">
    <property type="protein sequence ID" value="KAL2747416.1"/>
    <property type="molecule type" value="Genomic_DNA"/>
</dbReference>
<proteinExistence type="predicted"/>
<organism evidence="3 4">
    <name type="scientific">Vespula maculifrons</name>
    <name type="common">Eastern yellow jacket</name>
    <name type="synonym">Wasp</name>
    <dbReference type="NCBI Taxonomy" id="7453"/>
    <lineage>
        <taxon>Eukaryota</taxon>
        <taxon>Metazoa</taxon>
        <taxon>Ecdysozoa</taxon>
        <taxon>Arthropoda</taxon>
        <taxon>Hexapoda</taxon>
        <taxon>Insecta</taxon>
        <taxon>Pterygota</taxon>
        <taxon>Neoptera</taxon>
        <taxon>Endopterygota</taxon>
        <taxon>Hymenoptera</taxon>
        <taxon>Apocrita</taxon>
        <taxon>Aculeata</taxon>
        <taxon>Vespoidea</taxon>
        <taxon>Vespidae</taxon>
        <taxon>Vespinae</taxon>
        <taxon>Vespula</taxon>
    </lineage>
</organism>
<feature type="region of interest" description="Disordered" evidence="1">
    <location>
        <begin position="263"/>
        <end position="283"/>
    </location>
</feature>
<feature type="compositionally biased region" description="Polar residues" evidence="1">
    <location>
        <begin position="263"/>
        <end position="275"/>
    </location>
</feature>
<accession>A0ABD2CQM7</accession>
<evidence type="ECO:0000256" key="2">
    <source>
        <dbReference type="SAM" id="SignalP"/>
    </source>
</evidence>